<feature type="chain" id="PRO_5040999223" evidence="2">
    <location>
        <begin position="20"/>
        <end position="119"/>
    </location>
</feature>
<name>A0A9X4R533_9BURK</name>
<feature type="signal peptide" evidence="2">
    <location>
        <begin position="1"/>
        <end position="19"/>
    </location>
</feature>
<dbReference type="AlphaFoldDB" id="A0A9X4R533"/>
<evidence type="ECO:0000256" key="2">
    <source>
        <dbReference type="SAM" id="SignalP"/>
    </source>
</evidence>
<keyword evidence="4" id="KW-1185">Reference proteome</keyword>
<feature type="compositionally biased region" description="Low complexity" evidence="1">
    <location>
        <begin position="109"/>
        <end position="119"/>
    </location>
</feature>
<keyword evidence="2" id="KW-0732">Signal</keyword>
<gene>
    <name evidence="3" type="ORF">EXJ73_12150</name>
</gene>
<evidence type="ECO:0000313" key="3">
    <source>
        <dbReference type="EMBL" id="MDG0863220.1"/>
    </source>
</evidence>
<evidence type="ECO:0000256" key="1">
    <source>
        <dbReference type="SAM" id="MobiDB-lite"/>
    </source>
</evidence>
<comment type="caution">
    <text evidence="3">The sequence shown here is derived from an EMBL/GenBank/DDBJ whole genome shotgun (WGS) entry which is preliminary data.</text>
</comment>
<sequence>MRAVAFAFAALLPMLPASAADTPAERAQAELREGCAQSYASYVAYYPEGSQAPAFSGERSKGDNRYYNDAKPCNEAQYAAYLQKADLGTVAMAYPTAAGNPKGGKAKKPAAGASAPARP</sequence>
<organism evidence="3 4">
    <name type="scientific">Pelomonas aquatica</name>
    <dbReference type="NCBI Taxonomy" id="431058"/>
    <lineage>
        <taxon>Bacteria</taxon>
        <taxon>Pseudomonadati</taxon>
        <taxon>Pseudomonadota</taxon>
        <taxon>Betaproteobacteria</taxon>
        <taxon>Burkholderiales</taxon>
        <taxon>Sphaerotilaceae</taxon>
        <taxon>Roseateles</taxon>
    </lineage>
</organism>
<dbReference type="RefSeq" id="WP_268147894.1">
    <property type="nucleotide sequence ID" value="NZ_JAPPUW010000003.1"/>
</dbReference>
<protein>
    <submittedName>
        <fullName evidence="3">Uncharacterized protein</fullName>
    </submittedName>
</protein>
<accession>A0A9X4R533</accession>
<dbReference type="Proteomes" id="UP001152766">
    <property type="component" value="Unassembled WGS sequence"/>
</dbReference>
<feature type="region of interest" description="Disordered" evidence="1">
    <location>
        <begin position="97"/>
        <end position="119"/>
    </location>
</feature>
<reference evidence="3" key="1">
    <citation type="submission" date="2019-02" db="EMBL/GenBank/DDBJ databases">
        <title>Draft genome of the type strain Pelomonas aquatica CCUG 52575T.</title>
        <authorList>
            <person name="Gomila M."/>
            <person name="Lalucat J."/>
        </authorList>
    </citation>
    <scope>NUCLEOTIDE SEQUENCE</scope>
    <source>
        <strain evidence="3">CCUG 52575</strain>
    </source>
</reference>
<evidence type="ECO:0000313" key="4">
    <source>
        <dbReference type="Proteomes" id="UP001152766"/>
    </source>
</evidence>
<proteinExistence type="predicted"/>
<dbReference type="EMBL" id="SGUG01000016">
    <property type="protein sequence ID" value="MDG0863220.1"/>
    <property type="molecule type" value="Genomic_DNA"/>
</dbReference>